<keyword evidence="2" id="KW-1185">Reference proteome</keyword>
<comment type="caution">
    <text evidence="1">The sequence shown here is derived from an EMBL/GenBank/DDBJ whole genome shotgun (WGS) entry which is preliminary data.</text>
</comment>
<dbReference type="CDD" id="cd07812">
    <property type="entry name" value="SRPBCC"/>
    <property type="match status" value="1"/>
</dbReference>
<dbReference type="InterPro" id="IPR019587">
    <property type="entry name" value="Polyketide_cyclase/dehydratase"/>
</dbReference>
<dbReference type="InterPro" id="IPR023393">
    <property type="entry name" value="START-like_dom_sf"/>
</dbReference>
<name>A0A8J3QDS4_9ACTN</name>
<accession>A0A8J3QDS4</accession>
<organism evidence="1 2">
    <name type="scientific">Rhizocola hellebori</name>
    <dbReference type="NCBI Taxonomy" id="1392758"/>
    <lineage>
        <taxon>Bacteria</taxon>
        <taxon>Bacillati</taxon>
        <taxon>Actinomycetota</taxon>
        <taxon>Actinomycetes</taxon>
        <taxon>Micromonosporales</taxon>
        <taxon>Micromonosporaceae</taxon>
        <taxon>Rhizocola</taxon>
    </lineage>
</organism>
<reference evidence="1" key="1">
    <citation type="submission" date="2021-01" db="EMBL/GenBank/DDBJ databases">
        <title>Whole genome shotgun sequence of Rhizocola hellebori NBRC 109834.</title>
        <authorList>
            <person name="Komaki H."/>
            <person name="Tamura T."/>
        </authorList>
    </citation>
    <scope>NUCLEOTIDE SEQUENCE</scope>
    <source>
        <strain evidence="1">NBRC 109834</strain>
    </source>
</reference>
<evidence type="ECO:0000313" key="2">
    <source>
        <dbReference type="Proteomes" id="UP000612899"/>
    </source>
</evidence>
<protein>
    <recommendedName>
        <fullName evidence="3">SRPBCC family protein</fullName>
    </recommendedName>
</protein>
<evidence type="ECO:0008006" key="3">
    <source>
        <dbReference type="Google" id="ProtNLM"/>
    </source>
</evidence>
<gene>
    <name evidence="1" type="ORF">Rhe02_69180</name>
</gene>
<dbReference type="Pfam" id="PF10604">
    <property type="entry name" value="Polyketide_cyc2"/>
    <property type="match status" value="1"/>
</dbReference>
<evidence type="ECO:0000313" key="1">
    <source>
        <dbReference type="EMBL" id="GIH08851.1"/>
    </source>
</evidence>
<dbReference type="Proteomes" id="UP000612899">
    <property type="component" value="Unassembled WGS sequence"/>
</dbReference>
<dbReference type="Gene3D" id="3.30.530.20">
    <property type="match status" value="1"/>
</dbReference>
<dbReference type="SUPFAM" id="SSF55961">
    <property type="entry name" value="Bet v1-like"/>
    <property type="match status" value="1"/>
</dbReference>
<sequence>MTTEVSEQITVAAPAERVYAAVSDVRRMARWSPECFAVWVLGRRPDGLPRSFVGWNRRAGYIWFTTCQVAVAKPGSEFAFDVTSFGQPISRWGYRLTPEGEGTTVTEYWQDRRGRAGMVLGRIFTGKVAHDRPAANRGNMAKTLARLKKELEAG</sequence>
<dbReference type="AlphaFoldDB" id="A0A8J3QDS4"/>
<dbReference type="EMBL" id="BONY01000056">
    <property type="protein sequence ID" value="GIH08851.1"/>
    <property type="molecule type" value="Genomic_DNA"/>
</dbReference>
<proteinExistence type="predicted"/>
<dbReference type="RefSeq" id="WP_203912595.1">
    <property type="nucleotide sequence ID" value="NZ_BONY01000056.1"/>
</dbReference>